<dbReference type="AlphaFoldDB" id="A0A2T6G9C1"/>
<dbReference type="Gene3D" id="2.60.120.260">
    <property type="entry name" value="Galactose-binding domain-like"/>
    <property type="match status" value="1"/>
</dbReference>
<sequence>MSSDKTKRLGLNKWVGSDQVLRAEFNENFDKIDAYVDDSLAVKTTSVRLKQGLQVIDVNQSSPLNNVTIQGRTLVNLLGRAGGFEAGDIVQWEKGSATLTSDTSTFVAGKSSGKMTTTEAKVCFIAQQFTYKKGKYYILIAETKNGTATAGVRIGNNDARSTWNTDATKWTTQFVKVNYEKDDREDYVIFNCSGAAGQTGYIDNYRVYEITRAEYEAIDSMTLEQIAAKWPYVDDMKSVYSPYIVKYGENLLPPFTEWTRVTAGSKATPTDPYKITFLANGDGDFAAHHFRCVPNTTYILKVDSLDNMYHGISKMNWNEAIVSYTTETSFTFNSGNNTELAYVVKAKDKSKIGSLTNPTLCLGVEAKSFKPCNDDYLFFPNVNLASTIDGTVYDTLFQRDGKYWKQTRFKSMDLDGSLPWDFDYNFTGYKRVFIPINSAKMPLPTELGGPFVGACIKYDGKILMNSSGIDQTDQAYFTTNGGPYFKIYISNADSGWGDLYKRPLEDEVRAYFYGWVMYDANNYPQPYNGSGTKAWGYRDPYGAGGLAGGTSTPPNFPAPGFTPYKLKYQLATPIVEEVAPEGGITLREGLNQVEVGTGMIVREKANQKITGNSYAIINSNDPAYPTGSALKHRTKKILTVYSNERKDGKWNIDDSIDAIGKQRAWIFYSNYDPSAAYTVTYLALDQYALTSSIQSIQAECAGNIKSVVDTLAVGQSDMAARVGALEITRAQRAQPQWIKPTLLNGWVNYGDGAYTDAGYFKDEFGIVHIRGLVKNGQLNASIFMLPLGYRPARAMVIPVATDGNGQLILGRLTIDFNGSVYHTLGGTGWFSLDGISFLAER</sequence>
<accession>A0A2T6G9C1</accession>
<dbReference type="RefSeq" id="WP_108530139.1">
    <property type="nucleotide sequence ID" value="NZ_PYHP01000007.1"/>
</dbReference>
<gene>
    <name evidence="1" type="ORF">C8Z91_02735</name>
</gene>
<dbReference type="EMBL" id="PYHP01000007">
    <property type="protein sequence ID" value="PUA40762.1"/>
    <property type="molecule type" value="Genomic_DNA"/>
</dbReference>
<evidence type="ECO:0000313" key="2">
    <source>
        <dbReference type="Proteomes" id="UP000244184"/>
    </source>
</evidence>
<dbReference type="Proteomes" id="UP000244184">
    <property type="component" value="Unassembled WGS sequence"/>
</dbReference>
<name>A0A2T6G9C1_9BACL</name>
<evidence type="ECO:0000313" key="1">
    <source>
        <dbReference type="EMBL" id="PUA40762.1"/>
    </source>
</evidence>
<comment type="caution">
    <text evidence="1">The sequence shown here is derived from an EMBL/GenBank/DDBJ whole genome shotgun (WGS) entry which is preliminary data.</text>
</comment>
<proteinExistence type="predicted"/>
<protein>
    <submittedName>
        <fullName evidence="1">Uncharacterized protein</fullName>
    </submittedName>
</protein>
<organism evidence="1 2">
    <name type="scientific">Paenibacillus elgii</name>
    <dbReference type="NCBI Taxonomy" id="189691"/>
    <lineage>
        <taxon>Bacteria</taxon>
        <taxon>Bacillati</taxon>
        <taxon>Bacillota</taxon>
        <taxon>Bacilli</taxon>
        <taxon>Bacillales</taxon>
        <taxon>Paenibacillaceae</taxon>
        <taxon>Paenibacillus</taxon>
    </lineage>
</organism>
<reference evidence="1 2" key="1">
    <citation type="submission" date="2018-03" db="EMBL/GenBank/DDBJ databases">
        <title>Genome sequence of Paenibacillus elgii strain AC13 an antimicrobial compound producing bacteria.</title>
        <authorList>
            <person name="Kurokawa A.S."/>
            <person name="Araujo J.F."/>
            <person name="Costa R.A."/>
            <person name="Ortega D.B."/>
            <person name="Pires A.S."/>
            <person name="Pappas G.J.Jr."/>
            <person name="Franco O.L."/>
            <person name="Barreto C."/>
            <person name="Magalhaes B.S."/>
            <person name="Kruger R.H."/>
        </authorList>
    </citation>
    <scope>NUCLEOTIDE SEQUENCE [LARGE SCALE GENOMIC DNA]</scope>
    <source>
        <strain evidence="1 2">AC13</strain>
    </source>
</reference>